<reference evidence="1 2" key="1">
    <citation type="submission" date="2014-03" db="EMBL/GenBank/DDBJ databases">
        <title>Draft Genome of Photorhabdus temperata Meg1.</title>
        <authorList>
            <person name="Hurst S.G.IV."/>
            <person name="Morris K."/>
            <person name="Thomas K."/>
            <person name="Tisa L.S."/>
        </authorList>
    </citation>
    <scope>NUCLEOTIDE SEQUENCE [LARGE SCALE GENOMIC DNA]</scope>
    <source>
        <strain evidence="1 2">Meg1</strain>
    </source>
</reference>
<sequence length="136" mass="15577">MNLDMVIGGFSLTYLGEREQLSPVIKPSEQDLYRLLEYMQDRTGVLTIRNNSADESGPYQLSLYSQDNNYLLLLSEFDIDGEHNVRTPNNDNASGNYIDILGEMHSDKTLVQSFDFIYCVFKEFFNTGNVSKELLN</sequence>
<dbReference type="Proteomes" id="UP000028002">
    <property type="component" value="Unassembled WGS sequence"/>
</dbReference>
<gene>
    <name evidence="1" type="ORF">MEG1DRAFT_01772</name>
</gene>
<accession>A0A081RY20</accession>
<dbReference type="RefSeq" id="WP_023046451.1">
    <property type="nucleotide sequence ID" value="NZ_CAWLUD010000027.1"/>
</dbReference>
<comment type="caution">
    <text evidence="1">The sequence shown here is derived from an EMBL/GenBank/DDBJ whole genome shotgun (WGS) entry which is preliminary data.</text>
</comment>
<dbReference type="Pfam" id="PF21852">
    <property type="entry name" value="DUF6911"/>
    <property type="match status" value="1"/>
</dbReference>
<proteinExistence type="predicted"/>
<dbReference type="EMBL" id="JGVH01000027">
    <property type="protein sequence ID" value="KER03573.1"/>
    <property type="molecule type" value="Genomic_DNA"/>
</dbReference>
<evidence type="ECO:0000313" key="2">
    <source>
        <dbReference type="Proteomes" id="UP000028002"/>
    </source>
</evidence>
<dbReference type="PATRIC" id="fig|1393735.3.peg.1827"/>
<dbReference type="AlphaFoldDB" id="A0A081RY20"/>
<organism evidence="1 2">
    <name type="scientific">Photorhabdus temperata subsp. temperata Meg1</name>
    <dbReference type="NCBI Taxonomy" id="1393735"/>
    <lineage>
        <taxon>Bacteria</taxon>
        <taxon>Pseudomonadati</taxon>
        <taxon>Pseudomonadota</taxon>
        <taxon>Gammaproteobacteria</taxon>
        <taxon>Enterobacterales</taxon>
        <taxon>Morganellaceae</taxon>
        <taxon>Photorhabdus</taxon>
    </lineage>
</organism>
<protein>
    <submittedName>
        <fullName evidence="1">Uncharacterized protein</fullName>
    </submittedName>
</protein>
<dbReference type="InterPro" id="IPR054205">
    <property type="entry name" value="DUF6911"/>
</dbReference>
<name>A0A081RY20_PHOTE</name>
<evidence type="ECO:0000313" key="1">
    <source>
        <dbReference type="EMBL" id="KER03573.1"/>
    </source>
</evidence>